<dbReference type="RefSeq" id="XP_066698015.1">
    <property type="nucleotide sequence ID" value="XM_066845617.1"/>
</dbReference>
<feature type="compositionally biased region" description="Basic and acidic residues" evidence="1">
    <location>
        <begin position="57"/>
        <end position="91"/>
    </location>
</feature>
<sequence>MVSSGSSRKGGCTRGGFGTNRASKSVDTSTATTDQVKSNGSGGSGSSTKMPWNDPNNKYKVDWARFEAGHPKDRPMDHNQKKRPRPEGYTD</sequence>
<evidence type="ECO:0000256" key="1">
    <source>
        <dbReference type="SAM" id="MobiDB-lite"/>
    </source>
</evidence>
<protein>
    <submittedName>
        <fullName evidence="2">Uncharacterized protein</fullName>
    </submittedName>
</protein>
<proteinExistence type="predicted"/>
<organism evidence="2 3">
    <name type="scientific">Apiospora aurea</name>
    <dbReference type="NCBI Taxonomy" id="335848"/>
    <lineage>
        <taxon>Eukaryota</taxon>
        <taxon>Fungi</taxon>
        <taxon>Dikarya</taxon>
        <taxon>Ascomycota</taxon>
        <taxon>Pezizomycotina</taxon>
        <taxon>Sordariomycetes</taxon>
        <taxon>Xylariomycetidae</taxon>
        <taxon>Amphisphaeriales</taxon>
        <taxon>Apiosporaceae</taxon>
        <taxon>Apiospora</taxon>
    </lineage>
</organism>
<evidence type="ECO:0000313" key="2">
    <source>
        <dbReference type="EMBL" id="KAK7948509.1"/>
    </source>
</evidence>
<gene>
    <name evidence="2" type="ORF">PG986_009395</name>
</gene>
<dbReference type="Proteomes" id="UP001391051">
    <property type="component" value="Unassembled WGS sequence"/>
</dbReference>
<feature type="region of interest" description="Disordered" evidence="1">
    <location>
        <begin position="1"/>
        <end position="91"/>
    </location>
</feature>
<keyword evidence="3" id="KW-1185">Reference proteome</keyword>
<comment type="caution">
    <text evidence="2">The sequence shown here is derived from an EMBL/GenBank/DDBJ whole genome shotgun (WGS) entry which is preliminary data.</text>
</comment>
<name>A0ABR1Q7Y4_9PEZI</name>
<dbReference type="GeneID" id="92078679"/>
<feature type="compositionally biased region" description="Polar residues" evidence="1">
    <location>
        <begin position="20"/>
        <end position="39"/>
    </location>
</feature>
<dbReference type="EMBL" id="JAQQWE010000006">
    <property type="protein sequence ID" value="KAK7948509.1"/>
    <property type="molecule type" value="Genomic_DNA"/>
</dbReference>
<accession>A0ABR1Q7Y4</accession>
<evidence type="ECO:0000313" key="3">
    <source>
        <dbReference type="Proteomes" id="UP001391051"/>
    </source>
</evidence>
<reference evidence="2 3" key="1">
    <citation type="submission" date="2023-01" db="EMBL/GenBank/DDBJ databases">
        <title>Analysis of 21 Apiospora genomes using comparative genomics revels a genus with tremendous synthesis potential of carbohydrate active enzymes and secondary metabolites.</title>
        <authorList>
            <person name="Sorensen T."/>
        </authorList>
    </citation>
    <scope>NUCLEOTIDE SEQUENCE [LARGE SCALE GENOMIC DNA]</scope>
    <source>
        <strain evidence="2 3">CBS 24483</strain>
    </source>
</reference>